<reference evidence="26 27" key="2">
    <citation type="journal article" date="2008" name="Curr. Opin. Microbiol.">
        <title>Phylogeny of the genus Arenavirus.</title>
        <authorList>
            <person name="Charrel R.N."/>
            <person name="de Lamballerie X."/>
            <person name="Emonet S."/>
        </authorList>
    </citation>
    <scope>NUCLEOTIDE SEQUENCE [LARGE SCALE GENOMIC DNA]</scope>
    <source>
        <strain evidence="26">BeAn 70563</strain>
    </source>
</reference>
<evidence type="ECO:0000256" key="4">
    <source>
        <dbReference type="ARBA" id="ARBA00022581"/>
    </source>
</evidence>
<feature type="glycosylation site" description="N-linked (GlcNAc...) asparagine; by host" evidence="23">
    <location>
        <position position="377"/>
    </location>
</feature>
<evidence type="ECO:0000256" key="14">
    <source>
        <dbReference type="ARBA" id="ARBA00022879"/>
    </source>
</evidence>
<feature type="disulfide bond" evidence="23">
    <location>
        <begin position="288"/>
        <end position="297"/>
    </location>
</feature>
<evidence type="ECO:0000256" key="11">
    <source>
        <dbReference type="ARBA" id="ARBA00022833"/>
    </source>
</evidence>
<feature type="topological domain" description="Cytoplasmic" evidence="23">
    <location>
        <begin position="441"/>
        <end position="481"/>
    </location>
</feature>
<evidence type="ECO:0000256" key="15">
    <source>
        <dbReference type="ARBA" id="ARBA00022890"/>
    </source>
</evidence>
<feature type="site" description="Cleavage; by host signal peptidase" evidence="23">
    <location>
        <begin position="58"/>
        <end position="59"/>
    </location>
</feature>
<keyword evidence="3 23" id="KW-1032">Host cell membrane</keyword>
<organism evidence="26 27">
    <name type="scientific">Amapari mammarenavirus (isolate Mouse/Brazil/BeAn 70563/1965)</name>
    <name type="common">AMAV</name>
    <name type="synonym">Amapar mammarenavirus</name>
    <dbReference type="NCBI Taxonomy" id="3052296"/>
    <lineage>
        <taxon>Viruses</taxon>
        <taxon>Riboviria</taxon>
        <taxon>Orthornavirae</taxon>
        <taxon>Negarnaviricota</taxon>
        <taxon>Polyploviricotina</taxon>
        <taxon>Bunyaviricetes</taxon>
        <taxon>Hareavirales</taxon>
        <taxon>Arenaviridae</taxon>
        <taxon>Mammarenavirus</taxon>
    </lineage>
</organism>
<feature type="region of interest" description="HR1" evidence="23">
    <location>
        <begin position="282"/>
        <end position="350"/>
    </location>
</feature>
<evidence type="ECO:0000313" key="27">
    <source>
        <dbReference type="Proteomes" id="UP000200960"/>
    </source>
</evidence>
<feature type="site" description="Cleavage; by host MBTPS1" evidence="23">
    <location>
        <begin position="246"/>
        <end position="247"/>
    </location>
</feature>
<dbReference type="InterPro" id="IPR043015">
    <property type="entry name" value="Arena_glycoprot_zinc-bd"/>
</dbReference>
<feature type="topological domain" description="Cytoplasmic" evidence="23">
    <location>
        <begin position="34"/>
        <end position="58"/>
    </location>
</feature>
<feature type="glycosylation site" description="N-linked (GlcNAc...) asparagine; by host" evidence="23">
    <location>
        <position position="382"/>
    </location>
</feature>
<comment type="function">
    <molecule>Stable signal peptide</molecule>
    <text evidence="23">Functions as a cleaved signal peptide that is retained as the third component of the GP complex (GP-C). Helps to stabilize the spike complex in its native conformation. The SSP is required for efficient glycoprotein expression, post-translational maturation cleavage of G1 and G2, glycoprotein transport to the cell surface plasma membrane, formation of infectious virus particles, and acid pH-dependent glycoprotein-mediated cell fusion.</text>
</comment>
<feature type="chain" id="PRO_5023577001" description="Stable signal peptide" evidence="23">
    <location>
        <begin position="2"/>
        <end position="58"/>
    </location>
</feature>
<keyword evidence="8 23" id="KW-0479">Metal-binding</keyword>
<dbReference type="EMBL" id="AF512834">
    <property type="protein sequence ID" value="AAN32967.1"/>
    <property type="molecule type" value="Genomic_RNA"/>
</dbReference>
<feature type="binding site" evidence="23">
    <location>
        <position position="454"/>
    </location>
    <ligand>
        <name>Zn(2+)</name>
        <dbReference type="ChEBI" id="CHEBI:29105"/>
        <label>1</label>
    </ligand>
</feature>
<comment type="PTM">
    <molecule>Stable signal peptide</molecule>
    <text evidence="23">Myristoylation is necessary for GP2-mediated fusion activity.</text>
</comment>
<comment type="function">
    <molecule>Glycoprotein G2</molecule>
    <text evidence="23">Forms the virion spikes together with glycoprotein G1. The glycoprotein spike trimers are connected to the underlying matrix. Class I viral fusion protein that directs fusion of viral and host endosomal membranes, leading to delivery of the nucleocapsid into the cytoplasm. Membrane fusion is mediated by irreversible conformational changes induced by acidification.</text>
</comment>
<keyword evidence="20 23" id="KW-1038">Host endoplasmic reticulum</keyword>
<evidence type="ECO:0000313" key="26">
    <source>
        <dbReference type="EMBL" id="AAN32967.1"/>
    </source>
</evidence>
<feature type="glycosylation site" description="N-linked (GlcNAc...) asparagine; by host" evidence="23">
    <location>
        <position position="214"/>
    </location>
</feature>
<keyword evidence="12 23" id="KW-0946">Virion</keyword>
<evidence type="ECO:0000256" key="17">
    <source>
        <dbReference type="ARBA" id="ARBA00023136"/>
    </source>
</evidence>
<comment type="PTM">
    <molecule>Stable signal peptide</molecule>
    <text evidence="23">The SSP remains stably associated with the GP complex following cleavage by signal peptidase and plays crucial roles in the trafficking of GP through the secretory pathway.</text>
</comment>
<feature type="disulfide bond" evidence="23">
    <location>
        <begin position="266"/>
        <end position="279"/>
    </location>
</feature>
<feature type="transmembrane region" description="Helical" evidence="25">
    <location>
        <begin position="18"/>
        <end position="36"/>
    </location>
</feature>
<comment type="subcellular location">
    <molecule>Glycoprotein G2</molecule>
    <subcellularLocation>
        <location evidence="23">Virion membrane</location>
        <topology evidence="23">Single-pass membrane protein</topology>
    </subcellularLocation>
    <subcellularLocation>
        <location evidence="23">Host endoplasmic reticulum membrane</location>
        <topology evidence="23">Single-pass membrane protein</topology>
    </subcellularLocation>
    <subcellularLocation>
        <location evidence="23">Host Golgi apparatus membrane</location>
        <topology evidence="23">Single-pass membrane protein</topology>
    </subcellularLocation>
    <subcellularLocation>
        <location evidence="23">Host cell membrane</location>
        <topology evidence="23">Single-pass membrane protein</topology>
    </subcellularLocation>
    <text evidence="23">Binding to the stable signal peptide masks endogenous ER localization signals in the cytoplasmic domain of G2 to ensure that only the fully assembled, tripartite GP complex is transported for virion assembly.</text>
</comment>
<reference evidence="26 27" key="1">
    <citation type="journal article" date="2002" name="Biochem. Biophys. Res. Commun.">
        <title>Phylogeny of New World arenaviruses based on the complete coding sequences of the small genomic segment identified an evolutionary lineage produced by intrasegmental recombination.</title>
        <authorList>
            <person name="Charrel R.N."/>
            <person name="Feldmann H."/>
            <person name="Fulhorst C.F."/>
            <person name="Khelifa R."/>
            <person name="de Chesse R."/>
            <person name="de Lamballerie X."/>
        </authorList>
    </citation>
    <scope>NUCLEOTIDE SEQUENCE [LARGE SCALE GENOMIC DNA]</scope>
    <source>
        <strain evidence="26">BeAn 70563</strain>
    </source>
</reference>
<feature type="binding site" evidence="23">
    <location>
        <position position="57"/>
    </location>
    <ligand>
        <name>Zn(2+)</name>
        <dbReference type="ChEBI" id="CHEBI:29105"/>
        <label>1</label>
    </ligand>
</feature>
<dbReference type="Gene3D" id="6.10.140.1590">
    <property type="match status" value="1"/>
</dbReference>
<evidence type="ECO:0000256" key="16">
    <source>
        <dbReference type="ARBA" id="ARBA00022989"/>
    </source>
</evidence>
<evidence type="ECO:0000256" key="22">
    <source>
        <dbReference type="ARBA" id="ARBA00023296"/>
    </source>
</evidence>
<dbReference type="GO" id="GO:0019062">
    <property type="term" value="P:virion attachment to host cell"/>
    <property type="evidence" value="ECO:0007669"/>
    <property type="project" value="UniProtKB-UniRule"/>
</dbReference>
<keyword evidence="4 23" id="KW-0945">Host-virus interaction</keyword>
<keyword evidence="21 23" id="KW-0449">Lipoprotein</keyword>
<feature type="topological domain" description="Extracellular" evidence="23">
    <location>
        <begin position="2"/>
        <end position="17"/>
    </location>
</feature>
<evidence type="ECO:0000256" key="10">
    <source>
        <dbReference type="ARBA" id="ARBA00022812"/>
    </source>
</evidence>
<feature type="glycosylation site" description="N-linked (GlcNAc...) asparagine; by host" evidence="23">
    <location>
        <position position="360"/>
    </location>
</feature>
<dbReference type="PIRSF" id="PIRSF004028">
    <property type="entry name" value="GPC_ArenaV"/>
    <property type="match status" value="1"/>
</dbReference>
<dbReference type="GO" id="GO:0020002">
    <property type="term" value="C:host cell plasma membrane"/>
    <property type="evidence" value="ECO:0007669"/>
    <property type="project" value="UniProtKB-SubCell"/>
</dbReference>
<keyword evidence="6 23" id="KW-0812">Transmembrane</keyword>
<feature type="lipid moiety-binding region" description="N-myristoyl glycine; by host" evidence="23">
    <location>
        <position position="2"/>
    </location>
</feature>
<feature type="glycosylation site" description="N-linked (GlcNAc...) asparagine; by host" evidence="23">
    <location>
        <position position="174"/>
    </location>
</feature>
<dbReference type="GO" id="GO:0046872">
    <property type="term" value="F:metal ion binding"/>
    <property type="evidence" value="ECO:0007669"/>
    <property type="project" value="UniProtKB-KW"/>
</dbReference>
<evidence type="ECO:0000256" key="3">
    <source>
        <dbReference type="ARBA" id="ARBA00022511"/>
    </source>
</evidence>
<feature type="chain" id="PRO_5023577002" description="Glycoprotein G2" evidence="23">
    <location>
        <begin position="247"/>
        <end position="481"/>
    </location>
</feature>
<feature type="binding site" evidence="23">
    <location>
        <position position="464"/>
    </location>
    <ligand>
        <name>Zn(2+)</name>
        <dbReference type="ChEBI" id="CHEBI:29105"/>
        <label>1</label>
    </ligand>
</feature>
<proteinExistence type="inferred from homology"/>
<feature type="initiator methionine" description="Removed; by host" evidence="23">
    <location>
        <position position="1"/>
    </location>
</feature>
<feature type="region of interest" description="Fusion" evidence="23">
    <location>
        <begin position="245"/>
        <end position="281"/>
    </location>
</feature>
<evidence type="ECO:0000256" key="8">
    <source>
        <dbReference type="ARBA" id="ARBA00022723"/>
    </source>
</evidence>
<keyword evidence="9 23" id="KW-1161">Viral attachment to host cell</keyword>
<gene>
    <name evidence="23" type="primary">GPC</name>
</gene>
<dbReference type="Pfam" id="PF00798">
    <property type="entry name" value="Arena_glycoprot"/>
    <property type="match status" value="2"/>
</dbReference>
<dbReference type="GO" id="GO:0019065">
    <property type="term" value="P:receptor-mediated endocytosis of virus by host cell"/>
    <property type="evidence" value="ECO:0007669"/>
    <property type="project" value="UniProtKB-UniRule"/>
</dbReference>
<dbReference type="GO" id="GO:0055036">
    <property type="term" value="C:virion membrane"/>
    <property type="evidence" value="ECO:0007669"/>
    <property type="project" value="UniProtKB-SubCell"/>
</dbReference>
<keyword evidence="17 23" id="KW-0472">Membrane</keyword>
<keyword evidence="18 23" id="KW-1015">Disulfide bond</keyword>
<comment type="similarity">
    <text evidence="23 24">Belongs to the arenaviridae GPC protein family.</text>
</comment>
<keyword evidence="19 23" id="KW-0325">Glycoprotein</keyword>
<comment type="caution">
    <text evidence="23">Lacks conserved residue(s) required for the propagation of feature annotation.</text>
</comment>
<keyword evidence="1 23" id="KW-1168">Fusion of virus membrane with host membrane</keyword>
<feature type="binding site" evidence="23">
    <location>
        <position position="462"/>
    </location>
    <ligand>
        <name>Zn(2+)</name>
        <dbReference type="ChEBI" id="CHEBI:29105"/>
        <label>1</label>
    </ligand>
</feature>
<dbReference type="Proteomes" id="UP000200960">
    <property type="component" value="Genome"/>
</dbReference>
<feature type="binding site" evidence="23">
    <location>
        <position position="450"/>
    </location>
    <ligand>
        <name>Zn(2+)</name>
        <dbReference type="ChEBI" id="CHEBI:29105"/>
        <label>2</label>
    </ligand>
</feature>
<dbReference type="Gene3D" id="2.20.28.180">
    <property type="entry name" value="Arenavirus glycoprotein, zinc binding domain"/>
    <property type="match status" value="1"/>
</dbReference>
<evidence type="ECO:0000256" key="12">
    <source>
        <dbReference type="ARBA" id="ARBA00022844"/>
    </source>
</evidence>
<dbReference type="GO" id="GO:0039654">
    <property type="term" value="P:fusion of virus membrane with host endosome membrane"/>
    <property type="evidence" value="ECO:0007669"/>
    <property type="project" value="UniProtKB-UniRule"/>
</dbReference>
<keyword evidence="16 23" id="KW-1133">Transmembrane helix</keyword>
<evidence type="ECO:0000256" key="24">
    <source>
        <dbReference type="PIRNR" id="PIRNR004028"/>
    </source>
</evidence>
<comment type="PTM">
    <molecule>Pre-glycoprotein polyprotein GP complex</molecule>
    <text evidence="23">Specific enzymatic cleavages in vivo yield mature proteins. GP-C polyprotein is cleaved in the endoplasmic reticulum by the host protease MBTPS1. Only cleaved glycoprotein is incorporated into virions.</text>
</comment>
<evidence type="ECO:0000256" key="2">
    <source>
        <dbReference type="ARBA" id="ARBA00022510"/>
    </source>
</evidence>
<keyword evidence="14 23" id="KW-0261">Viral envelope protein</keyword>
<protein>
    <recommendedName>
        <fullName evidence="23">Pre-glycoprotein polyprotein GP complex</fullName>
        <shortName evidence="23">Pre-GP-C</shortName>
    </recommendedName>
    <component>
        <recommendedName>
            <fullName evidence="23">Stable signal peptide</fullName>
            <shortName evidence="23">SSP</shortName>
        </recommendedName>
    </component>
    <component>
        <recommendedName>
            <fullName evidence="23">Glycoprotein G1</fullName>
            <shortName evidence="23">GP1</shortName>
        </recommendedName>
    </component>
    <component>
        <recommendedName>
            <fullName evidence="23">Glycoprotein G2</fullName>
            <shortName evidence="23">GP2</shortName>
        </recommendedName>
    </component>
</protein>
<dbReference type="InterPro" id="IPR001535">
    <property type="entry name" value="Arena_glycoprot"/>
</dbReference>
<feature type="chain" id="PRO_5023577003" description="Pre-glycoprotein polyprotein GP complex" evidence="23">
    <location>
        <begin position="2"/>
        <end position="481"/>
    </location>
</feature>
<feature type="disulfide bond" evidence="23">
    <location>
        <begin position="351"/>
        <end position="372"/>
    </location>
</feature>
<dbReference type="GO" id="GO:0016020">
    <property type="term" value="C:membrane"/>
    <property type="evidence" value="ECO:0007669"/>
    <property type="project" value="UniProtKB-UniRule"/>
</dbReference>
<dbReference type="GO" id="GO:0044167">
    <property type="term" value="C:host cell endoplasmic reticulum membrane"/>
    <property type="evidence" value="ECO:0007669"/>
    <property type="project" value="UniProtKB-SubCell"/>
</dbReference>
<comment type="subunit">
    <molecule>Stable signal peptide</molecule>
    <text evidence="23">Interacts with glycoprotein G2. Part of the GP complex (GP-C) together with glycoprotein G1 and glycoprotein G2. The GP-complex interacts with protein Z, which interacts with ribonucleocapsid; these interactions may induce virion budding.</text>
</comment>
<comment type="subcellular location">
    <molecule>Glycoprotein G1</molecule>
    <subcellularLocation>
        <location evidence="23">Virion membrane</location>
        <topology evidence="23">Peripheral membrane protein</topology>
    </subcellularLocation>
    <subcellularLocation>
        <location evidence="23">Host endoplasmic reticulum membrane</location>
        <topology evidence="23">Peripheral membrane protein</topology>
    </subcellularLocation>
    <subcellularLocation>
        <location evidence="23">Host Golgi apparatus membrane</location>
        <topology evidence="23">Peripheral membrane protein</topology>
    </subcellularLocation>
    <subcellularLocation>
        <location evidence="23">Host cell membrane</location>
        <topology evidence="23">Peripheral membrane protein</topology>
    </subcellularLocation>
</comment>
<comment type="subunit">
    <molecule>Glycoprotein G1</molecule>
    <text evidence="23">Homotrimer; disulfide-linked. In pre-fusion state, G1 homotrimers bind G2 homotrimers via ionic interactions. Part of the GP complex (GP-C) together with glycoprotein G2 and the stable signal peptide. The GP-complex interacts with protein Z, which interacts with ribonucleocapsid; these interactions may induce virion budding.</text>
</comment>
<feature type="region of interest" description="HR2" evidence="23">
    <location>
        <begin position="355"/>
        <end position="418"/>
    </location>
</feature>
<keyword evidence="7 23" id="KW-0519">Myristate</keyword>
<keyword evidence="22 23" id="KW-1160">Virus entry into host cell</keyword>
<sequence length="481" mass="54958">MGQLVSFFQDIQLFFQEALNVALAVVTVLAIIKGLVNLWKSGLFQFLFFLILAGRSCSFRIGHHTTFESVTMSVGGVFHELPALCRINNSHSLIQLSHNSSLALSVEYVDLCVVLESDQYLVAGDYSNCTGEATGYNWVIDWTLKGLGHGLEGDPKLHCQPKRSTNAEFTLQLNISRRHTNDHYRERIETGIRHMFGPFKILTKEGKDCVILRNTTWKEQCVKSHYNTLAFLLKNTANSLPKRRPLAFFSWSLSDSSGNDMPGGYCLEEWMLIAAKLKCFGNTALAKCNLNHDSEFCDMLKLYEFNKNAISKLNNQTREAVNALTHSINSLISDDLLMKNKLREFLKVPYCNYTKFWYVNHTKSGEHSLPKCWLVNNGSFLNESEFRNEWILESDHLIAEILSKEYQDRQGKTPITLVDMCFWSAIFFTTSLFLHLVGFPTHRHIVGEACPLPHKINRHGACACGLYQKLKKKTAWRKRHQ</sequence>
<feature type="binding site" evidence="23">
    <location>
        <position position="444"/>
    </location>
    <ligand>
        <name>Zn(2+)</name>
        <dbReference type="ChEBI" id="CHEBI:29105"/>
        <label>2</label>
    </ligand>
</feature>
<evidence type="ECO:0000256" key="9">
    <source>
        <dbReference type="ARBA" id="ARBA00022804"/>
    </source>
</evidence>
<evidence type="ECO:0000256" key="21">
    <source>
        <dbReference type="ARBA" id="ARBA00023288"/>
    </source>
</evidence>
<comment type="domain">
    <molecule>Glycoprotein G2</molecule>
    <text evidence="23">Contains 1 fusion peptide at the N-terminus, 2 heptad repeats domains HR1 and HR2 and, at the C-terminus, a cytoplasmic domain that plays a role in ER location. Also contains a zinc-binding domain that allows SSP retention in the GPC complex by accepting a cysteine from SSP as the fourth ligand.</text>
</comment>
<keyword evidence="13 23" id="KW-1043">Host membrane</keyword>
<comment type="subcellular location">
    <molecule>Stable signal peptide</molecule>
    <subcellularLocation>
        <location evidence="23">Virion membrane</location>
        <topology evidence="23">Single-pass type II membrane protein</topology>
    </subcellularLocation>
    <subcellularLocation>
        <location evidence="23">Host endoplasmic reticulum membrane</location>
        <topology evidence="23">Single-pass type II membrane protein</topology>
    </subcellularLocation>
    <subcellularLocation>
        <location evidence="23">Host Golgi apparatus membrane</location>
        <topology evidence="23">Single-pass type II membrane protein</topology>
    </subcellularLocation>
    <subcellularLocation>
        <location evidence="23">Host cell membrane</location>
        <topology evidence="23">Single-pass type II membrane protein</topology>
    </subcellularLocation>
</comment>
<evidence type="ECO:0000256" key="6">
    <source>
        <dbReference type="ARBA" id="ARBA00022692"/>
    </source>
</evidence>
<evidence type="ECO:0000256" key="1">
    <source>
        <dbReference type="ARBA" id="ARBA00022506"/>
    </source>
</evidence>
<comment type="function">
    <molecule>Glycoprotein G1</molecule>
    <text evidence="23">Forms the virion spikes together with glycoprotein G2. The glycoprotein spike trimers are connected to the underlying matrix. Interacts with the host receptor leading to virus endocytosis.</text>
</comment>
<dbReference type="GO" id="GO:0019031">
    <property type="term" value="C:viral envelope"/>
    <property type="evidence" value="ECO:0007669"/>
    <property type="project" value="UniProtKB-UniRule"/>
</dbReference>
<comment type="subunit">
    <molecule>Glycoprotein G2</molecule>
    <text evidence="23">Homotrimer. Interacts with the stable signal peptide. In pre-fusion state, G2 homotrimers bind G1 homotrimers via ionic interactions. Part of the GP complex (GP-C) together with glycoprotein G1 and the stable signal peptide. Acidification in the endosome triggers rearrangements, which ultimately leads to a 6 helix bundle formed by the two heptad repeat domains (HR1 and HR2) in post-fusion state. The GP-complex interacts with protein Z, which interacts with ribonucleocapsid; these interactions may induce virion budding.</text>
</comment>
<name>Q8B113_AMAVB</name>
<keyword evidence="11 23" id="KW-0862">Zinc</keyword>
<feature type="binding site" evidence="23">
    <location>
        <position position="442"/>
    </location>
    <ligand>
        <name>Zn(2+)</name>
        <dbReference type="ChEBI" id="CHEBI:29105"/>
        <label>2</label>
    </ligand>
</feature>
<accession>Q8B113</accession>
<evidence type="ECO:0000256" key="5">
    <source>
        <dbReference type="ARBA" id="ARBA00022595"/>
    </source>
</evidence>
<dbReference type="HAMAP" id="MF_04084">
    <property type="entry name" value="ARENA_GPC"/>
    <property type="match status" value="1"/>
</dbReference>
<dbReference type="GO" id="GO:0044178">
    <property type="term" value="C:host cell Golgi membrane"/>
    <property type="evidence" value="ECO:0007669"/>
    <property type="project" value="UniProtKB-SubCell"/>
</dbReference>
<feature type="glycosylation site" description="N-linked (GlcNAc...) asparagine; by host" evidence="23">
    <location>
        <position position="352"/>
    </location>
</feature>
<evidence type="ECO:0000256" key="20">
    <source>
        <dbReference type="ARBA" id="ARBA00023184"/>
    </source>
</evidence>
<evidence type="ECO:0000256" key="13">
    <source>
        <dbReference type="ARBA" id="ARBA00022870"/>
    </source>
</evidence>
<keyword evidence="5 23" id="KW-1162">Viral penetration into host cytoplasm</keyword>
<evidence type="ECO:0000256" key="25">
    <source>
        <dbReference type="SAM" id="Phobius"/>
    </source>
</evidence>
<evidence type="ECO:0000256" key="19">
    <source>
        <dbReference type="ARBA" id="ARBA00023180"/>
    </source>
</evidence>
<comment type="domain">
    <molecule>Stable signal peptide</molecule>
    <text evidence="23">The N-terminus is localized at the extracellular side of the GP-C, with a part embedded in the membrane probably.</text>
</comment>
<feature type="glycosylation site" description="N-linked (GlcNAc...) asparagine; by host" evidence="23">
    <location>
        <position position="88"/>
    </location>
</feature>
<evidence type="ECO:0000256" key="18">
    <source>
        <dbReference type="ARBA" id="ARBA00023157"/>
    </source>
</evidence>
<keyword evidence="15 23" id="KW-1164">Virus endocytosis by host</keyword>
<keyword evidence="2 23" id="KW-1170">Fusion of virus membrane with host endosomal membrane</keyword>
<evidence type="ECO:0000256" key="7">
    <source>
        <dbReference type="ARBA" id="ARBA00022707"/>
    </source>
</evidence>
<evidence type="ECO:0000256" key="23">
    <source>
        <dbReference type="HAMAP-Rule" id="MF_04084"/>
    </source>
</evidence>
<keyword evidence="10 23" id="KW-1040">Host Golgi apparatus</keyword>
<organismHost>
    <name type="scientific">Neacomys guianae</name>
    <dbReference type="NCBI Taxonomy" id="461403"/>
</organismHost>